<reference evidence="2 3" key="1">
    <citation type="journal article" date="2012" name="Proc. Natl. Acad. Sci. U.S.A.">
        <title>Antigenic diversity is generated by distinct evolutionary mechanisms in African trypanosome species.</title>
        <authorList>
            <person name="Jackson A.P."/>
            <person name="Berry A."/>
            <person name="Aslett M."/>
            <person name="Allison H.C."/>
            <person name="Burton P."/>
            <person name="Vavrova-Anderson J."/>
            <person name="Brown R."/>
            <person name="Browne H."/>
            <person name="Corton N."/>
            <person name="Hauser H."/>
            <person name="Gamble J."/>
            <person name="Gilderthorp R."/>
            <person name="Marcello L."/>
            <person name="McQuillan J."/>
            <person name="Otto T.D."/>
            <person name="Quail M.A."/>
            <person name="Sanders M.J."/>
            <person name="van Tonder A."/>
            <person name="Ginger M.L."/>
            <person name="Field M.C."/>
            <person name="Barry J.D."/>
            <person name="Hertz-Fowler C."/>
            <person name="Berriman M."/>
        </authorList>
    </citation>
    <scope>NUCLEOTIDE SEQUENCE</scope>
    <source>
        <strain evidence="2 3">Y486</strain>
    </source>
</reference>
<accession>F9WVC1</accession>
<feature type="compositionally biased region" description="Low complexity" evidence="1">
    <location>
        <begin position="34"/>
        <end position="50"/>
    </location>
</feature>
<gene>
    <name evidence="2" type="ORF">TvY486_0044470</name>
</gene>
<dbReference type="AlphaFoldDB" id="F9WVC1"/>
<feature type="region of interest" description="Disordered" evidence="1">
    <location>
        <begin position="316"/>
        <end position="352"/>
    </location>
</feature>
<evidence type="ECO:0000313" key="3">
    <source>
        <dbReference type="Proteomes" id="UP000009027"/>
    </source>
</evidence>
<dbReference type="EMBL" id="CAEX01007852">
    <property type="protein sequence ID" value="CCD21528.1"/>
    <property type="molecule type" value="Genomic_DNA"/>
</dbReference>
<feature type="compositionally biased region" description="Low complexity" evidence="1">
    <location>
        <begin position="338"/>
        <end position="348"/>
    </location>
</feature>
<feature type="non-terminal residue" evidence="2">
    <location>
        <position position="407"/>
    </location>
</feature>
<keyword evidence="3" id="KW-1185">Reference proteome</keyword>
<name>F9WVC1_TRYVY</name>
<protein>
    <submittedName>
        <fullName evidence="2">Uncharacterized protein</fullName>
    </submittedName>
</protein>
<dbReference type="VEuPathDB" id="TriTrypDB:TvY486_0044470"/>
<feature type="region of interest" description="Disordered" evidence="1">
    <location>
        <begin position="1"/>
        <end position="63"/>
    </location>
</feature>
<sequence length="407" mass="42832">MSGRGTKGPGTYAPQKVSPGGRLKQCAKDSSVKAQTSTSTQGGATSAAVSKFSREEPLRHKGAGAMAAAVFDEMAAEERRARKVDPYFASVIPPSTQSGSDDVPKFAQPESCDGCVSVSLPLAAGGSEAQSDLPESASAFAPLLLPSSEKKSLHSALALRSIEVVEKMPPKGKGRRLVSLHSVEIKEGARLTRVSVGCMTYQFTREVMESSEKGSPVTVANEVPSLSSDHLVPSFPAKMLPHPSEPLAVPISAKPCNSVHGQPCGQDNFAKEARGSFNASTVSVSTFSNSTANIRPETGTPRGVGCYAAVPRTTKTKLPCKPPMPMNSRPPLRPPTPHSSSSSLCSMDSGDEFEPRTSALALLDKRGPLPRTELIGGVVPLNKRTEGPQQVSKGTYNSEGWAVLHEI</sequence>
<evidence type="ECO:0000313" key="2">
    <source>
        <dbReference type="EMBL" id="CCD21528.1"/>
    </source>
</evidence>
<organism evidence="2 3">
    <name type="scientific">Trypanosoma vivax (strain Y486)</name>
    <dbReference type="NCBI Taxonomy" id="1055687"/>
    <lineage>
        <taxon>Eukaryota</taxon>
        <taxon>Discoba</taxon>
        <taxon>Euglenozoa</taxon>
        <taxon>Kinetoplastea</taxon>
        <taxon>Metakinetoplastina</taxon>
        <taxon>Trypanosomatida</taxon>
        <taxon>Trypanosomatidae</taxon>
        <taxon>Trypanosoma</taxon>
        <taxon>Duttonella</taxon>
    </lineage>
</organism>
<evidence type="ECO:0000256" key="1">
    <source>
        <dbReference type="SAM" id="MobiDB-lite"/>
    </source>
</evidence>
<proteinExistence type="predicted"/>
<dbReference type="Proteomes" id="UP000009027">
    <property type="component" value="Unassembled WGS sequence"/>
</dbReference>